<accession>A0ABR6RCW5</accession>
<evidence type="ECO:0000313" key="1">
    <source>
        <dbReference type="EMBL" id="MBB6576996.1"/>
    </source>
</evidence>
<proteinExistence type="predicted"/>
<organism evidence="1 2">
    <name type="scientific">Comamonas odontotermitis</name>
    <dbReference type="NCBI Taxonomy" id="379895"/>
    <lineage>
        <taxon>Bacteria</taxon>
        <taxon>Pseudomonadati</taxon>
        <taxon>Pseudomonadota</taxon>
        <taxon>Betaproteobacteria</taxon>
        <taxon>Burkholderiales</taxon>
        <taxon>Comamonadaceae</taxon>
        <taxon>Comamonas</taxon>
    </lineage>
</organism>
<reference evidence="1 2" key="1">
    <citation type="submission" date="2020-08" db="EMBL/GenBank/DDBJ databases">
        <title>Functional genomics of gut bacteria from endangered species of beetles.</title>
        <authorList>
            <person name="Carlos-Shanley C."/>
        </authorList>
    </citation>
    <scope>NUCLEOTIDE SEQUENCE [LARGE SCALE GENOMIC DNA]</scope>
    <source>
        <strain evidence="1 2">S00124</strain>
    </source>
</reference>
<dbReference type="RefSeq" id="WP_184706008.1">
    <property type="nucleotide sequence ID" value="NZ_JACHKZ010000004.1"/>
</dbReference>
<sequence>MQKRTLLRACRRLFAPQPIRLAQRLRLVRLPRGAARPGHRGICRKPLHALAAALDPFSTPSRSRIGH</sequence>
<protein>
    <submittedName>
        <fullName evidence="1">Uncharacterized protein</fullName>
    </submittedName>
</protein>
<keyword evidence="2" id="KW-1185">Reference proteome</keyword>
<gene>
    <name evidence="1" type="ORF">HNP33_001046</name>
</gene>
<dbReference type="EMBL" id="JACHKZ010000004">
    <property type="protein sequence ID" value="MBB6576996.1"/>
    <property type="molecule type" value="Genomic_DNA"/>
</dbReference>
<name>A0ABR6RCW5_9BURK</name>
<comment type="caution">
    <text evidence="1">The sequence shown here is derived from an EMBL/GenBank/DDBJ whole genome shotgun (WGS) entry which is preliminary data.</text>
</comment>
<evidence type="ECO:0000313" key="2">
    <source>
        <dbReference type="Proteomes" id="UP000562492"/>
    </source>
</evidence>
<dbReference type="Proteomes" id="UP000562492">
    <property type="component" value="Unassembled WGS sequence"/>
</dbReference>